<organism evidence="1 2">
    <name type="scientific">Haematococcus lacustris</name>
    <name type="common">Green alga</name>
    <name type="synonym">Haematococcus pluvialis</name>
    <dbReference type="NCBI Taxonomy" id="44745"/>
    <lineage>
        <taxon>Eukaryota</taxon>
        <taxon>Viridiplantae</taxon>
        <taxon>Chlorophyta</taxon>
        <taxon>core chlorophytes</taxon>
        <taxon>Chlorophyceae</taxon>
        <taxon>CS clade</taxon>
        <taxon>Chlamydomonadales</taxon>
        <taxon>Haematococcaceae</taxon>
        <taxon>Haematococcus</taxon>
    </lineage>
</organism>
<evidence type="ECO:0000313" key="1">
    <source>
        <dbReference type="EMBL" id="GFH20530.1"/>
    </source>
</evidence>
<dbReference type="Proteomes" id="UP000485058">
    <property type="component" value="Unassembled WGS sequence"/>
</dbReference>
<sequence length="74" mass="7560">MAAARPGGAVLVPLKGAASARKQQQRLSEALGVHHVNDALDRIRSAGKMLLILDAAEACLLGAEAGAFVALLNT</sequence>
<feature type="non-terminal residue" evidence="1">
    <location>
        <position position="1"/>
    </location>
</feature>
<dbReference type="AlphaFoldDB" id="A0A699ZH85"/>
<name>A0A699ZH85_HAELA</name>
<gene>
    <name evidence="1" type="ORF">HaLaN_17668</name>
</gene>
<keyword evidence="2" id="KW-1185">Reference proteome</keyword>
<reference evidence="1 2" key="1">
    <citation type="submission" date="2020-02" db="EMBL/GenBank/DDBJ databases">
        <title>Draft genome sequence of Haematococcus lacustris strain NIES-144.</title>
        <authorList>
            <person name="Morimoto D."/>
            <person name="Nakagawa S."/>
            <person name="Yoshida T."/>
            <person name="Sawayama S."/>
        </authorList>
    </citation>
    <scope>NUCLEOTIDE SEQUENCE [LARGE SCALE GENOMIC DNA]</scope>
    <source>
        <strain evidence="1 2">NIES-144</strain>
    </source>
</reference>
<feature type="non-terminal residue" evidence="1">
    <location>
        <position position="74"/>
    </location>
</feature>
<comment type="caution">
    <text evidence="1">The sequence shown here is derived from an EMBL/GenBank/DDBJ whole genome shotgun (WGS) entry which is preliminary data.</text>
</comment>
<accession>A0A699ZH85</accession>
<evidence type="ECO:0000313" key="2">
    <source>
        <dbReference type="Proteomes" id="UP000485058"/>
    </source>
</evidence>
<protein>
    <submittedName>
        <fullName evidence="1">Uncharacterized protein</fullName>
    </submittedName>
</protein>
<dbReference type="EMBL" id="BLLF01001653">
    <property type="protein sequence ID" value="GFH20530.1"/>
    <property type="molecule type" value="Genomic_DNA"/>
</dbReference>
<proteinExistence type="predicted"/>